<dbReference type="Proteomes" id="UP000095713">
    <property type="component" value="Unassembled WGS sequence"/>
</dbReference>
<dbReference type="AlphaFoldDB" id="A0A1E5TAN3"/>
<organism evidence="1 2">
    <name type="scientific">Flavivirga aquatica</name>
    <dbReference type="NCBI Taxonomy" id="1849968"/>
    <lineage>
        <taxon>Bacteria</taxon>
        <taxon>Pseudomonadati</taxon>
        <taxon>Bacteroidota</taxon>
        <taxon>Flavobacteriia</taxon>
        <taxon>Flavobacteriales</taxon>
        <taxon>Flavobacteriaceae</taxon>
        <taxon>Flavivirga</taxon>
    </lineage>
</organism>
<comment type="caution">
    <text evidence="1">The sequence shown here is derived from an EMBL/GenBank/DDBJ whole genome shotgun (WGS) entry which is preliminary data.</text>
</comment>
<keyword evidence="2" id="KW-1185">Reference proteome</keyword>
<gene>
    <name evidence="1" type="ORF">A8C32_03095</name>
</gene>
<dbReference type="RefSeq" id="WP_069829957.1">
    <property type="nucleotide sequence ID" value="NZ_MDJD01000034.1"/>
</dbReference>
<sequence>MQNNIKEKKTLRVTITDLYNDVFDLFFTKHQYSNLRFLIANNYPEELEHAKVVVYAVHAM</sequence>
<dbReference type="EMBL" id="MDJD01000034">
    <property type="protein sequence ID" value="OEK08450.1"/>
    <property type="molecule type" value="Genomic_DNA"/>
</dbReference>
<evidence type="ECO:0000313" key="1">
    <source>
        <dbReference type="EMBL" id="OEK08450.1"/>
    </source>
</evidence>
<protein>
    <submittedName>
        <fullName evidence="1">Uncharacterized protein</fullName>
    </submittedName>
</protein>
<evidence type="ECO:0000313" key="2">
    <source>
        <dbReference type="Proteomes" id="UP000095713"/>
    </source>
</evidence>
<reference evidence="1 2" key="1">
    <citation type="submission" date="2016-05" db="EMBL/GenBank/DDBJ databases">
        <title>Draft Genome Sequence of Algibacter sp. Strain SK-16 Isolated from the Surface Water of Aburatsubo Inlet.</title>
        <authorList>
            <person name="Wong S.-K."/>
            <person name="Yoshizawa S."/>
            <person name="Nakajima Y."/>
            <person name="Ogura Y."/>
            <person name="Tetsuya H."/>
            <person name="Hamasaki K."/>
        </authorList>
    </citation>
    <scope>NUCLEOTIDE SEQUENCE [LARGE SCALE GENOMIC DNA]</scope>
    <source>
        <strain evidence="1 2">SK-16</strain>
    </source>
</reference>
<proteinExistence type="predicted"/>
<accession>A0A1E5TAN3</accession>
<name>A0A1E5TAN3_9FLAO</name>